<dbReference type="GO" id="GO:0016705">
    <property type="term" value="F:oxidoreductase activity, acting on paired donors, with incorporation or reduction of molecular oxygen"/>
    <property type="evidence" value="ECO:0007669"/>
    <property type="project" value="InterPro"/>
</dbReference>
<dbReference type="InterPro" id="IPR050564">
    <property type="entry name" value="F420-G6PD/mer"/>
</dbReference>
<evidence type="ECO:0000256" key="1">
    <source>
        <dbReference type="ARBA" id="ARBA00023002"/>
    </source>
</evidence>
<dbReference type="PANTHER" id="PTHR43244:SF1">
    <property type="entry name" value="5,10-METHYLENETETRAHYDROMETHANOPTERIN REDUCTASE"/>
    <property type="match status" value="1"/>
</dbReference>
<dbReference type="EMBL" id="CAEZTY010000014">
    <property type="protein sequence ID" value="CAB4580519.1"/>
    <property type="molecule type" value="Genomic_DNA"/>
</dbReference>
<dbReference type="PANTHER" id="PTHR43244">
    <property type="match status" value="1"/>
</dbReference>
<keyword evidence="1" id="KW-0560">Oxidoreductase</keyword>
<sequence>MRIGLFISETGVHGSSIDDLVERATWAEANGIDTGWVPHIPWSLDALTALAIVGRETSRIELGTAVVPTWSHHPYGMAQHALTTQAACGGRLAFGIGPSHRNVAENWYGENYDAVIDHVRDYVSVLDACSAAQVEANETNGGPGGMGGTVSFAGDRYTVQSLLDVPGATPVPVFLAALAPLMLKLAGERAAGTITWMCDEHTHSTHVLPRLSAAAEAVGRPTPRVIAGLPVTVCDDIAKGKELAEQKFGMYRHIPNYARMLELGESGSPSKVAIIGNEEQVTERLASYEDSGVTDLAAMTFAVGDDVDERSENAERTRQLLAKLARKNRD</sequence>
<reference evidence="3" key="1">
    <citation type="submission" date="2020-05" db="EMBL/GenBank/DDBJ databases">
        <authorList>
            <person name="Chiriac C."/>
            <person name="Salcher M."/>
            <person name="Ghai R."/>
            <person name="Kavagutti S V."/>
        </authorList>
    </citation>
    <scope>NUCLEOTIDE SEQUENCE</scope>
</reference>
<feature type="domain" description="Luciferase-like" evidence="2">
    <location>
        <begin position="1"/>
        <end position="294"/>
    </location>
</feature>
<evidence type="ECO:0000259" key="2">
    <source>
        <dbReference type="Pfam" id="PF00296"/>
    </source>
</evidence>
<dbReference type="SUPFAM" id="SSF51679">
    <property type="entry name" value="Bacterial luciferase-like"/>
    <property type="match status" value="1"/>
</dbReference>
<name>A0A6J6EYX1_9ZZZZ</name>
<dbReference type="AlphaFoldDB" id="A0A6J6EYX1"/>
<organism evidence="3">
    <name type="scientific">freshwater metagenome</name>
    <dbReference type="NCBI Taxonomy" id="449393"/>
    <lineage>
        <taxon>unclassified sequences</taxon>
        <taxon>metagenomes</taxon>
        <taxon>ecological metagenomes</taxon>
    </lineage>
</organism>
<accession>A0A6J6EYX1</accession>
<gene>
    <name evidence="3" type="ORF">UFOPK1762_00574</name>
</gene>
<dbReference type="InterPro" id="IPR036661">
    <property type="entry name" value="Luciferase-like_sf"/>
</dbReference>
<proteinExistence type="predicted"/>
<dbReference type="InterPro" id="IPR011251">
    <property type="entry name" value="Luciferase-like_dom"/>
</dbReference>
<dbReference type="NCBIfam" id="TIGR03564">
    <property type="entry name" value="F420_MSMEG_4879"/>
    <property type="match status" value="1"/>
</dbReference>
<evidence type="ECO:0000313" key="3">
    <source>
        <dbReference type="EMBL" id="CAB4580519.1"/>
    </source>
</evidence>
<dbReference type="Pfam" id="PF00296">
    <property type="entry name" value="Bac_luciferase"/>
    <property type="match status" value="1"/>
</dbReference>
<protein>
    <submittedName>
        <fullName evidence="3">Unannotated protein</fullName>
    </submittedName>
</protein>
<dbReference type="InterPro" id="IPR019910">
    <property type="entry name" value="Lucif-like_OxRdtase_MSMEG_4879"/>
</dbReference>
<dbReference type="Gene3D" id="3.20.20.30">
    <property type="entry name" value="Luciferase-like domain"/>
    <property type="match status" value="1"/>
</dbReference>
<dbReference type="CDD" id="cd01097">
    <property type="entry name" value="Tetrahydromethanopterin_reductase"/>
    <property type="match status" value="1"/>
</dbReference>